<dbReference type="InterPro" id="IPR001461">
    <property type="entry name" value="Aspartic_peptidase_A1"/>
</dbReference>
<feature type="domain" description="NTF2" evidence="7">
    <location>
        <begin position="383"/>
        <end position="414"/>
    </location>
</feature>
<dbReference type="PROSITE" id="PS51767">
    <property type="entry name" value="PEPTIDASE_A1"/>
    <property type="match status" value="1"/>
</dbReference>
<dbReference type="Gene3D" id="2.40.70.10">
    <property type="entry name" value="Acid Proteases"/>
    <property type="match status" value="2"/>
</dbReference>
<gene>
    <name evidence="9" type="ORF">BCR42DRAFT_416664</name>
</gene>
<feature type="active site" evidence="3">
    <location>
        <position position="286"/>
    </location>
</feature>
<reference evidence="9 10" key="1">
    <citation type="submission" date="2016-07" db="EMBL/GenBank/DDBJ databases">
        <title>Pervasive Adenine N6-methylation of Active Genes in Fungi.</title>
        <authorList>
            <consortium name="DOE Joint Genome Institute"/>
            <person name="Mondo S.J."/>
            <person name="Dannebaum R.O."/>
            <person name="Kuo R.C."/>
            <person name="Labutti K."/>
            <person name="Haridas S."/>
            <person name="Kuo A."/>
            <person name="Salamov A."/>
            <person name="Ahrendt S.R."/>
            <person name="Lipzen A."/>
            <person name="Sullivan W."/>
            <person name="Andreopoulos W.B."/>
            <person name="Clum A."/>
            <person name="Lindquist E."/>
            <person name="Daum C."/>
            <person name="Ramamoorthy G.K."/>
            <person name="Gryganskyi A."/>
            <person name="Culley D."/>
            <person name="Magnuson J.K."/>
            <person name="James T.Y."/>
            <person name="O'Malley M.A."/>
            <person name="Stajich J.E."/>
            <person name="Spatafora J.W."/>
            <person name="Visel A."/>
            <person name="Grigoriev I.V."/>
        </authorList>
    </citation>
    <scope>NUCLEOTIDE SEQUENCE [LARGE SCALE GENOMIC DNA]</scope>
    <source>
        <strain evidence="9 10">NRRL 1336</strain>
    </source>
</reference>
<name>A0A1X2IET4_9FUNG</name>
<dbReference type="InterPro" id="IPR034164">
    <property type="entry name" value="Pepsin-like_dom"/>
</dbReference>
<dbReference type="STRING" id="90262.A0A1X2IET4"/>
<evidence type="ECO:0000256" key="5">
    <source>
        <dbReference type="RuleBase" id="RU000454"/>
    </source>
</evidence>
<evidence type="ECO:0000256" key="3">
    <source>
        <dbReference type="PIRSR" id="PIRSR601461-1"/>
    </source>
</evidence>
<dbReference type="InterPro" id="IPR001969">
    <property type="entry name" value="Aspartic_peptidase_AS"/>
</dbReference>
<keyword evidence="5" id="KW-0378">Hydrolase</keyword>
<evidence type="ECO:0000313" key="9">
    <source>
        <dbReference type="EMBL" id="ORZ15224.1"/>
    </source>
</evidence>
<accession>A0A1X2IET4</accession>
<keyword evidence="10" id="KW-1185">Reference proteome</keyword>
<protein>
    <submittedName>
        <fullName evidence="9">Aspartic peptidase domain-containing protein</fullName>
    </submittedName>
</protein>
<comment type="caution">
    <text evidence="9">The sequence shown here is derived from an EMBL/GenBank/DDBJ whole genome shotgun (WGS) entry which is preliminary data.</text>
</comment>
<feature type="domain" description="Peptidase A1" evidence="8">
    <location>
        <begin position="68"/>
        <end position="405"/>
    </location>
</feature>
<keyword evidence="6" id="KW-0732">Signal</keyword>
<dbReference type="SUPFAM" id="SSF50630">
    <property type="entry name" value="Acid proteases"/>
    <property type="match status" value="1"/>
</dbReference>
<dbReference type="GO" id="GO:0006508">
    <property type="term" value="P:proteolysis"/>
    <property type="evidence" value="ECO:0007669"/>
    <property type="project" value="UniProtKB-KW"/>
</dbReference>
<evidence type="ECO:0000256" key="4">
    <source>
        <dbReference type="PIRSR" id="PIRSR601461-2"/>
    </source>
</evidence>
<feature type="signal peptide" evidence="6">
    <location>
        <begin position="1"/>
        <end position="19"/>
    </location>
</feature>
<dbReference type="Proteomes" id="UP000193560">
    <property type="component" value="Unassembled WGS sequence"/>
</dbReference>
<proteinExistence type="inferred from homology"/>
<feature type="active site" evidence="3">
    <location>
        <position position="86"/>
    </location>
</feature>
<dbReference type="PROSITE" id="PS00141">
    <property type="entry name" value="ASP_PROTEASE"/>
    <property type="match status" value="2"/>
</dbReference>
<evidence type="ECO:0000259" key="8">
    <source>
        <dbReference type="PROSITE" id="PS51767"/>
    </source>
</evidence>
<evidence type="ECO:0000313" key="10">
    <source>
        <dbReference type="Proteomes" id="UP000193560"/>
    </source>
</evidence>
<dbReference type="PANTHER" id="PTHR47966:SF51">
    <property type="entry name" value="BETA-SITE APP-CLEAVING ENZYME, ISOFORM A-RELATED"/>
    <property type="match status" value="1"/>
</dbReference>
<dbReference type="CDD" id="cd05471">
    <property type="entry name" value="pepsin_like"/>
    <property type="match status" value="1"/>
</dbReference>
<dbReference type="PROSITE" id="PS50177">
    <property type="entry name" value="NTF2_DOMAIN"/>
    <property type="match status" value="1"/>
</dbReference>
<dbReference type="GO" id="GO:0004190">
    <property type="term" value="F:aspartic-type endopeptidase activity"/>
    <property type="evidence" value="ECO:0007669"/>
    <property type="project" value="UniProtKB-KW"/>
</dbReference>
<dbReference type="AlphaFoldDB" id="A0A1X2IET4"/>
<keyword evidence="4" id="KW-1015">Disulfide bond</keyword>
<keyword evidence="2 5" id="KW-0064">Aspartyl protease</keyword>
<evidence type="ECO:0000256" key="1">
    <source>
        <dbReference type="ARBA" id="ARBA00007447"/>
    </source>
</evidence>
<sequence length="414" mass="45912">MGRWVITLLTILASPWLDARPTSTLTTPTGNIKPPPLKIPLQVQESPLSQSFAITKIPQTSYLHGSGYYGEISIGEPAQTFQVVFDTGSSDMWVISSRCESRGCQGHRQYSRQASRSYRVFGRFYDDDSNDGADDDDDDNNEDILGTVMEVSYGTGHIRAWLGQDTVGVGSMILRDQVLGEATTLSHDFMGMPFDGIFGLGLISLANSKQPPPFYSMLRHDLLDSPIFAMYLQPHGGEIDFGALDTTRYNDPLRYTALTDDRYWKIKLDNVHFGKQFIGKRQAIVDSGTTLMIVTPKDAETIHGVIHGAVNNGDSTWSIPCHAIDSLPPITFVLADHENDHGFFELSLPASAYVLDPMHSTATMCLSGISGQRLDRAGHTWILGDTFMKHYYTVFDYGKKRIGFAKATSDPRYS</sequence>
<feature type="disulfide bond" evidence="4">
    <location>
        <begin position="321"/>
        <end position="365"/>
    </location>
</feature>
<dbReference type="InterPro" id="IPR021109">
    <property type="entry name" value="Peptidase_aspartic_dom_sf"/>
</dbReference>
<dbReference type="PRINTS" id="PR00792">
    <property type="entry name" value="PEPSIN"/>
</dbReference>
<dbReference type="Pfam" id="PF00026">
    <property type="entry name" value="Asp"/>
    <property type="match status" value="2"/>
</dbReference>
<dbReference type="PANTHER" id="PTHR47966">
    <property type="entry name" value="BETA-SITE APP-CLEAVING ENZYME, ISOFORM A-RELATED"/>
    <property type="match status" value="1"/>
</dbReference>
<organism evidence="9 10">
    <name type="scientific">Absidia repens</name>
    <dbReference type="NCBI Taxonomy" id="90262"/>
    <lineage>
        <taxon>Eukaryota</taxon>
        <taxon>Fungi</taxon>
        <taxon>Fungi incertae sedis</taxon>
        <taxon>Mucoromycota</taxon>
        <taxon>Mucoromycotina</taxon>
        <taxon>Mucoromycetes</taxon>
        <taxon>Mucorales</taxon>
        <taxon>Cunninghamellaceae</taxon>
        <taxon>Absidia</taxon>
    </lineage>
</organism>
<dbReference type="OrthoDB" id="15189at2759"/>
<evidence type="ECO:0000256" key="6">
    <source>
        <dbReference type="SAM" id="SignalP"/>
    </source>
</evidence>
<dbReference type="InterPro" id="IPR033121">
    <property type="entry name" value="PEPTIDASE_A1"/>
</dbReference>
<dbReference type="InterPro" id="IPR018222">
    <property type="entry name" value="Nuclear_transport_factor_2_euk"/>
</dbReference>
<dbReference type="EMBL" id="MCGE01000013">
    <property type="protein sequence ID" value="ORZ15224.1"/>
    <property type="molecule type" value="Genomic_DNA"/>
</dbReference>
<feature type="disulfide bond" evidence="4">
    <location>
        <begin position="99"/>
        <end position="104"/>
    </location>
</feature>
<evidence type="ECO:0000256" key="2">
    <source>
        <dbReference type="ARBA" id="ARBA00022750"/>
    </source>
</evidence>
<comment type="similarity">
    <text evidence="1 5">Belongs to the peptidase A1 family.</text>
</comment>
<feature type="chain" id="PRO_5012665358" evidence="6">
    <location>
        <begin position="20"/>
        <end position="414"/>
    </location>
</feature>
<evidence type="ECO:0000259" key="7">
    <source>
        <dbReference type="PROSITE" id="PS50177"/>
    </source>
</evidence>
<keyword evidence="5" id="KW-0645">Protease</keyword>